<feature type="compositionally biased region" description="Polar residues" evidence="2">
    <location>
        <begin position="490"/>
        <end position="499"/>
    </location>
</feature>
<evidence type="ECO:0000256" key="2">
    <source>
        <dbReference type="SAM" id="MobiDB-lite"/>
    </source>
</evidence>
<feature type="region of interest" description="Disordered" evidence="2">
    <location>
        <begin position="618"/>
        <end position="665"/>
    </location>
</feature>
<reference evidence="3" key="1">
    <citation type="submission" date="2023-03" db="EMBL/GenBank/DDBJ databases">
        <title>Massive genome expansion in bonnet fungi (Mycena s.s.) driven by repeated elements and novel gene families across ecological guilds.</title>
        <authorList>
            <consortium name="Lawrence Berkeley National Laboratory"/>
            <person name="Harder C.B."/>
            <person name="Miyauchi S."/>
            <person name="Viragh M."/>
            <person name="Kuo A."/>
            <person name="Thoen E."/>
            <person name="Andreopoulos B."/>
            <person name="Lu D."/>
            <person name="Skrede I."/>
            <person name="Drula E."/>
            <person name="Henrissat B."/>
            <person name="Morin E."/>
            <person name="Kohler A."/>
            <person name="Barry K."/>
            <person name="LaButti K."/>
            <person name="Morin E."/>
            <person name="Salamov A."/>
            <person name="Lipzen A."/>
            <person name="Mereny Z."/>
            <person name="Hegedus B."/>
            <person name="Baldrian P."/>
            <person name="Stursova M."/>
            <person name="Weitz H."/>
            <person name="Taylor A."/>
            <person name="Grigoriev I.V."/>
            <person name="Nagy L.G."/>
            <person name="Martin F."/>
            <person name="Kauserud H."/>
        </authorList>
    </citation>
    <scope>NUCLEOTIDE SEQUENCE</scope>
    <source>
        <strain evidence="3">CBHHK002</strain>
    </source>
</reference>
<feature type="region of interest" description="Disordered" evidence="2">
    <location>
        <begin position="910"/>
        <end position="995"/>
    </location>
</feature>
<protein>
    <recommendedName>
        <fullName evidence="5">Protein EFR3</fullName>
    </recommendedName>
</protein>
<dbReference type="InterPro" id="IPR016024">
    <property type="entry name" value="ARM-type_fold"/>
</dbReference>
<proteinExistence type="inferred from homology"/>
<evidence type="ECO:0000313" key="4">
    <source>
        <dbReference type="Proteomes" id="UP001218218"/>
    </source>
</evidence>
<name>A0AAD7F4L5_9AGAR</name>
<dbReference type="GO" id="GO:0072659">
    <property type="term" value="P:protein localization to plasma membrane"/>
    <property type="evidence" value="ECO:0007669"/>
    <property type="project" value="InterPro"/>
</dbReference>
<comment type="caution">
    <text evidence="3">The sequence shown here is derived from an EMBL/GenBank/DDBJ whole genome shotgun (WGS) entry which is preliminary data.</text>
</comment>
<feature type="region of interest" description="Disordered" evidence="2">
    <location>
        <begin position="475"/>
        <end position="499"/>
    </location>
</feature>
<dbReference type="InterPro" id="IPR039786">
    <property type="entry name" value="EFR3"/>
</dbReference>
<dbReference type="PANTHER" id="PTHR47766:SF1">
    <property type="entry name" value="PROTEIN EFR3"/>
    <property type="match status" value="1"/>
</dbReference>
<evidence type="ECO:0000256" key="1">
    <source>
        <dbReference type="ARBA" id="ARBA00010216"/>
    </source>
</evidence>
<dbReference type="EMBL" id="JARIHO010000001">
    <property type="protein sequence ID" value="KAJ7368454.1"/>
    <property type="molecule type" value="Genomic_DNA"/>
</dbReference>
<organism evidence="3 4">
    <name type="scientific">Mycena albidolilacea</name>
    <dbReference type="NCBI Taxonomy" id="1033008"/>
    <lineage>
        <taxon>Eukaryota</taxon>
        <taxon>Fungi</taxon>
        <taxon>Dikarya</taxon>
        <taxon>Basidiomycota</taxon>
        <taxon>Agaricomycotina</taxon>
        <taxon>Agaricomycetes</taxon>
        <taxon>Agaricomycetidae</taxon>
        <taxon>Agaricales</taxon>
        <taxon>Marasmiineae</taxon>
        <taxon>Mycenaceae</taxon>
        <taxon>Mycena</taxon>
    </lineage>
</organism>
<comment type="similarity">
    <text evidence="1">Belongs to the EFR3 family.</text>
</comment>
<keyword evidence="4" id="KW-1185">Reference proteome</keyword>
<dbReference type="SUPFAM" id="SSF48371">
    <property type="entry name" value="ARM repeat"/>
    <property type="match status" value="1"/>
</dbReference>
<sequence length="995" mass="106881">MNFLFFTPNHAQLLNACYPPSSALLTAGPDYSPNSQELSRLTYYASNHPSKLAKLGSELEKRVKLESRKAQSGNLRTRASLLITLAIFRALATECRRDVALISPSLIASVGATMAAVPKDLEVVARAASVFTAWTTYTDGHLIGADSTMTREYIAVLTNFAALSCSEAADQEVRNRTRLIGFAALTGALNSEALYNDSAQFRAQVSVMMRPILVTVFETPIHSLEHQAEIVKDAPISPYLAEFRTRPAIERRAASIHVHVDGEAGPDTSEVSSAALRSLFSLLEHANANQLGHIMRASLDTLDIPSKDRPQSKSWDQVEHCCWIAKKTAEWAQYQYRFAIPTWLVERLVENPEVTPTTHMQKTLAAMVTAVFNSSTPLVNLSTSDIVSNLINLVLRRTSIHPDDDLLPALVECISSLGRHVYYSDQIQDLAGEIINRLVAVEVQGVLNRGSQNRSQAIRCLLAGLLGLLHAAEETQPTSQLDDPPKRNRSSSFKVSSPAAQIANPELVAHGASRRTHVPPDIWQDTLSLLIDVDYAVRADYANGLVFYLENEIPTMGDATDVDGVKRVRQLADAPFQPGTDVKMLLQTGDFGTKFLNAIHAYVYGLATSLTLGIGSSHSASPADTITNGPTTSEPENTTDGSEGQSQGHGGNGRRSVSSQAPRARKVSVVQRILERAPSRVSGSTSASLSDYAHILAILTSVHEEFPIRGLITGIPMLLALDKAVNSSDTSDPGAVGRINAIKTVIARVWLAVGKVWECSDLVNLVNKALATIPPGGNLPSTPELEFGLHPPSEPVPVPTDAESTPWDGVSSKTALLAVASCSAVHAATGLDTQAFLTRLSVDWTAEAALRDSVERPATFDSTIRGDGISPLLKISPALMHIENVSLQSLTRPMRGIGVTDLREALEGRSSMSNPALVKPPSLSTLDHASSIGADSRLMLPRSRTRSRRGPPSGPVEVRDVLNRLGIGKQNGSLLKSSFPKPGEKRAAAGGAGGA</sequence>
<dbReference type="AlphaFoldDB" id="A0AAD7F4L5"/>
<dbReference type="InterPro" id="IPR049150">
    <property type="entry name" value="EFR3_HEAT-like_rpt"/>
</dbReference>
<accession>A0AAD7F4L5</accession>
<dbReference type="Proteomes" id="UP001218218">
    <property type="component" value="Unassembled WGS sequence"/>
</dbReference>
<dbReference type="PANTHER" id="PTHR47766">
    <property type="entry name" value="PROTEIN EFR3"/>
    <property type="match status" value="1"/>
</dbReference>
<dbReference type="Pfam" id="PF21072">
    <property type="entry name" value="EFR3"/>
    <property type="match status" value="1"/>
</dbReference>
<evidence type="ECO:0008006" key="5">
    <source>
        <dbReference type="Google" id="ProtNLM"/>
    </source>
</evidence>
<evidence type="ECO:0000313" key="3">
    <source>
        <dbReference type="EMBL" id="KAJ7368454.1"/>
    </source>
</evidence>
<feature type="compositionally biased region" description="Polar residues" evidence="2">
    <location>
        <begin position="618"/>
        <end position="646"/>
    </location>
</feature>
<gene>
    <name evidence="3" type="ORF">DFH08DRAFT_831439</name>
</gene>